<sequence length="179" mass="20455">MDTRLFSETSTKLAVILRQLCHDGSELLPDWSSSVETAFVLTDSLTNSLCVDPKEKAELEKLAVDLWNKTSIIKSKGNLQTHVYAKLRHISFQVVAFFNESVSEDRALKKQILMGLKATRGWIDYKEVEFADKVLNILNRSTFCMSLTFRDTKSTFCMSLTFRDTKSTFCISLTFRDTN</sequence>
<dbReference type="GO" id="GO:0007131">
    <property type="term" value="P:reciprocal meiotic recombination"/>
    <property type="evidence" value="ECO:0007669"/>
    <property type="project" value="TreeGrafter"/>
</dbReference>
<comment type="caution">
    <text evidence="1">The sequence shown here is derived from an EMBL/GenBank/DDBJ whole genome shotgun (WGS) entry which is preliminary data.</text>
</comment>
<dbReference type="PANTHER" id="PTHR47083">
    <property type="entry name" value="TESTIS-EXPRESSED PROTEIN 11"/>
    <property type="match status" value="1"/>
</dbReference>
<gene>
    <name evidence="1" type="ORF">CUNI_LOCUS17152</name>
</gene>
<reference evidence="1" key="1">
    <citation type="submission" date="2021-04" db="EMBL/GenBank/DDBJ databases">
        <authorList>
            <consortium name="Molecular Ecology Group"/>
        </authorList>
    </citation>
    <scope>NUCLEOTIDE SEQUENCE</scope>
</reference>
<accession>A0A8S3ZPR8</accession>
<dbReference type="GO" id="GO:0007130">
    <property type="term" value="P:synaptonemal complex assembly"/>
    <property type="evidence" value="ECO:0007669"/>
    <property type="project" value="TreeGrafter"/>
</dbReference>
<protein>
    <submittedName>
        <fullName evidence="1">Uncharacterized protein</fullName>
    </submittedName>
</protein>
<organism evidence="1 2">
    <name type="scientific">Candidula unifasciata</name>
    <dbReference type="NCBI Taxonomy" id="100452"/>
    <lineage>
        <taxon>Eukaryota</taxon>
        <taxon>Metazoa</taxon>
        <taxon>Spiralia</taxon>
        <taxon>Lophotrochozoa</taxon>
        <taxon>Mollusca</taxon>
        <taxon>Gastropoda</taxon>
        <taxon>Heterobranchia</taxon>
        <taxon>Euthyneura</taxon>
        <taxon>Panpulmonata</taxon>
        <taxon>Eupulmonata</taxon>
        <taxon>Stylommatophora</taxon>
        <taxon>Helicina</taxon>
        <taxon>Helicoidea</taxon>
        <taxon>Geomitridae</taxon>
        <taxon>Candidula</taxon>
    </lineage>
</organism>
<dbReference type="EMBL" id="CAJHNH020004766">
    <property type="protein sequence ID" value="CAG5131594.1"/>
    <property type="molecule type" value="Genomic_DNA"/>
</dbReference>
<dbReference type="AlphaFoldDB" id="A0A8S3ZPR8"/>
<evidence type="ECO:0000313" key="2">
    <source>
        <dbReference type="Proteomes" id="UP000678393"/>
    </source>
</evidence>
<keyword evidence="2" id="KW-1185">Reference proteome</keyword>
<evidence type="ECO:0000313" key="1">
    <source>
        <dbReference type="EMBL" id="CAG5131594.1"/>
    </source>
</evidence>
<dbReference type="Proteomes" id="UP000678393">
    <property type="component" value="Unassembled WGS sequence"/>
</dbReference>
<dbReference type="GO" id="GO:0000801">
    <property type="term" value="C:central element"/>
    <property type="evidence" value="ECO:0007669"/>
    <property type="project" value="TreeGrafter"/>
</dbReference>
<dbReference type="OrthoDB" id="65716at2759"/>
<dbReference type="PANTHER" id="PTHR47083:SF1">
    <property type="entry name" value="TESTIS-EXPRESSED PROTEIN 11"/>
    <property type="match status" value="1"/>
</dbReference>
<dbReference type="GO" id="GO:0007060">
    <property type="term" value="P:male meiosis chromosome segregation"/>
    <property type="evidence" value="ECO:0007669"/>
    <property type="project" value="TreeGrafter"/>
</dbReference>
<feature type="non-terminal residue" evidence="1">
    <location>
        <position position="1"/>
    </location>
</feature>
<name>A0A8S3ZPR8_9EUPU</name>
<proteinExistence type="predicted"/>
<dbReference type="InterPro" id="IPR042861">
    <property type="entry name" value="TEX11"/>
</dbReference>